<organism evidence="2 3">
    <name type="scientific">Raphidocelis subcapitata</name>
    <dbReference type="NCBI Taxonomy" id="307507"/>
    <lineage>
        <taxon>Eukaryota</taxon>
        <taxon>Viridiplantae</taxon>
        <taxon>Chlorophyta</taxon>
        <taxon>core chlorophytes</taxon>
        <taxon>Chlorophyceae</taxon>
        <taxon>CS clade</taxon>
        <taxon>Sphaeropleales</taxon>
        <taxon>Selenastraceae</taxon>
        <taxon>Raphidocelis</taxon>
    </lineage>
</organism>
<evidence type="ECO:0000256" key="1">
    <source>
        <dbReference type="SAM" id="MobiDB-lite"/>
    </source>
</evidence>
<evidence type="ECO:0000313" key="3">
    <source>
        <dbReference type="Proteomes" id="UP000247498"/>
    </source>
</evidence>
<feature type="compositionally biased region" description="Low complexity" evidence="1">
    <location>
        <begin position="98"/>
        <end position="109"/>
    </location>
</feature>
<comment type="caution">
    <text evidence="2">The sequence shown here is derived from an EMBL/GenBank/DDBJ whole genome shotgun (WGS) entry which is preliminary data.</text>
</comment>
<dbReference type="AlphaFoldDB" id="A0A2V0PPP9"/>
<accession>A0A2V0PPP9</accession>
<dbReference type="EMBL" id="BDRX01000148">
    <property type="protein sequence ID" value="GBF99165.1"/>
    <property type="molecule type" value="Genomic_DNA"/>
</dbReference>
<sequence length="300" mass="32387">MQAVLVGGGCGLRRRAAEPVPVQRLDALYPPPLPGGLAVDAALPGPGPPREPLRAVQGALRHPLQQRPRPAPALRRRWRGAAAAPRAHRALRARRRAAPPALAGPRAAPVEGLRNGQRRGARAARRRGGLCGRRRHRARADRGAGRPAVRGAGVHERRAGQPLRGAAVLPGRGGAADRHAQRGRVLRRAGRPRRPGLRLCHGLCRRHPRQRPPLRPRRLRRGLGGGVVCRARGAAGRDRGPARVGLAIHTGRGAPRGQCTHQGPAPRRLRRRRLAFCKQCPVCSFPLASRPGHTRRSARV</sequence>
<gene>
    <name evidence="2" type="ORF">Rsub_11610</name>
</gene>
<keyword evidence="3" id="KW-1185">Reference proteome</keyword>
<evidence type="ECO:0000313" key="2">
    <source>
        <dbReference type="EMBL" id="GBF99165.1"/>
    </source>
</evidence>
<name>A0A2V0PPP9_9CHLO</name>
<feature type="region of interest" description="Disordered" evidence="1">
    <location>
        <begin position="91"/>
        <end position="186"/>
    </location>
</feature>
<dbReference type="Proteomes" id="UP000247498">
    <property type="component" value="Unassembled WGS sequence"/>
</dbReference>
<dbReference type="InParanoid" id="A0A2V0PPP9"/>
<protein>
    <submittedName>
        <fullName evidence="2">Uncharacterized protein</fullName>
    </submittedName>
</protein>
<proteinExistence type="predicted"/>
<feature type="compositionally biased region" description="Basic residues" evidence="1">
    <location>
        <begin position="116"/>
        <end position="139"/>
    </location>
</feature>
<reference evidence="2 3" key="1">
    <citation type="journal article" date="2018" name="Sci. Rep.">
        <title>Raphidocelis subcapitata (=Pseudokirchneriella subcapitata) provides an insight into genome evolution and environmental adaptations in the Sphaeropleales.</title>
        <authorList>
            <person name="Suzuki S."/>
            <person name="Yamaguchi H."/>
            <person name="Nakajima N."/>
            <person name="Kawachi M."/>
        </authorList>
    </citation>
    <scope>NUCLEOTIDE SEQUENCE [LARGE SCALE GENOMIC DNA]</scope>
    <source>
        <strain evidence="2 3">NIES-35</strain>
    </source>
</reference>